<feature type="transmembrane region" description="Helical" evidence="1">
    <location>
        <begin position="14"/>
        <end position="34"/>
    </location>
</feature>
<reference evidence="2 3" key="1">
    <citation type="submission" date="2018-11" db="EMBL/GenBank/DDBJ databases">
        <authorList>
            <consortium name="Pathogen Informatics"/>
        </authorList>
    </citation>
    <scope>NUCLEOTIDE SEQUENCE [LARGE SCALE GENOMIC DNA]</scope>
</reference>
<proteinExistence type="predicted"/>
<keyword evidence="1" id="KW-1133">Transmembrane helix</keyword>
<accession>A0A3P7L193</accession>
<evidence type="ECO:0000313" key="3">
    <source>
        <dbReference type="Proteomes" id="UP000270094"/>
    </source>
</evidence>
<evidence type="ECO:0000313" key="2">
    <source>
        <dbReference type="EMBL" id="VDM73018.1"/>
    </source>
</evidence>
<dbReference type="AlphaFoldDB" id="A0A3P7L193"/>
<name>A0A3P7L193_STRVU</name>
<evidence type="ECO:0000256" key="1">
    <source>
        <dbReference type="SAM" id="Phobius"/>
    </source>
</evidence>
<keyword evidence="1" id="KW-0472">Membrane</keyword>
<dbReference type="EMBL" id="UYYB01028387">
    <property type="protein sequence ID" value="VDM73018.1"/>
    <property type="molecule type" value="Genomic_DNA"/>
</dbReference>
<dbReference type="Proteomes" id="UP000270094">
    <property type="component" value="Unassembled WGS sequence"/>
</dbReference>
<keyword evidence="3" id="KW-1185">Reference proteome</keyword>
<gene>
    <name evidence="2" type="ORF">SVUK_LOCUS8016</name>
</gene>
<keyword evidence="1" id="KW-0812">Transmembrane</keyword>
<sequence>MPPSATTTDAKRPLALAVVLFCMIFVLLYILITFPRSLVSELSSTTPTAPSTLSTLADEAVRLIDDPYRFAGQPFHRHHIPDIVRPSLYQIRLKLYLPWRP</sequence>
<organism evidence="2 3">
    <name type="scientific">Strongylus vulgaris</name>
    <name type="common">Blood worm</name>
    <dbReference type="NCBI Taxonomy" id="40348"/>
    <lineage>
        <taxon>Eukaryota</taxon>
        <taxon>Metazoa</taxon>
        <taxon>Ecdysozoa</taxon>
        <taxon>Nematoda</taxon>
        <taxon>Chromadorea</taxon>
        <taxon>Rhabditida</taxon>
        <taxon>Rhabditina</taxon>
        <taxon>Rhabditomorpha</taxon>
        <taxon>Strongyloidea</taxon>
        <taxon>Strongylidae</taxon>
        <taxon>Strongylus</taxon>
    </lineage>
</organism>
<protein>
    <submittedName>
        <fullName evidence="2">Uncharacterized protein</fullName>
    </submittedName>
</protein>
<dbReference type="OrthoDB" id="10031169at2759"/>